<feature type="compositionally biased region" description="Low complexity" evidence="1">
    <location>
        <begin position="287"/>
        <end position="308"/>
    </location>
</feature>
<feature type="transmembrane region" description="Helical" evidence="2">
    <location>
        <begin position="177"/>
        <end position="199"/>
    </location>
</feature>
<evidence type="ECO:0000256" key="1">
    <source>
        <dbReference type="SAM" id="MobiDB-lite"/>
    </source>
</evidence>
<accession>A0A7G5CCJ0</accession>
<keyword evidence="2" id="KW-0812">Transmembrane</keyword>
<feature type="transmembrane region" description="Helical" evidence="2">
    <location>
        <begin position="137"/>
        <end position="157"/>
    </location>
</feature>
<reference evidence="3 4" key="1">
    <citation type="journal article" date="2020" name="Mol. Biol. Evol.">
        <title>Life and death of selfish genes: comparative genomics reveals the dynamic evolution of cytoplasmic incompatibility.</title>
        <authorList>
            <person name="Martinez J."/>
            <person name="Klasson L."/>
            <person name="Welch J."/>
            <person name="Jiggins F.M."/>
        </authorList>
    </citation>
    <scope>NUCLEOTIDE SEQUENCE [LARGE SCALE GENOMIC DNA]</scope>
    <source>
        <strain evidence="3">WNik</strain>
    </source>
</reference>
<keyword evidence="2" id="KW-0472">Membrane</keyword>
<sequence>MLPNGHSSTIERPVITAKILLNKLYLKIVIALDKIVSFRFNKIFPCSMLPKEAKKEAKDALDKINQELEAQHIMDKNIGESFKIKRYEKKIKSPLVEIMEKELRAYAENNKTDIEKTYQSVNSKAKKIMISEKVMNMSPYPFVISVIVFFIGAIACAPPPRYARRAGYIHDSTAETYVMVIVLSLIAMSFVIAGIAYLVNEHYKQSFLKEMENFIEEPRHMDKATNTENGEEPKQQEQEVEENLIDLSDDQTVAPSAPPWEEVSNLYPNLSQLVPSEDYKALCEIEPSSNPNSILSSSNTETSELESLQGRWIEQKR</sequence>
<gene>
    <name evidence="3" type="ORF">HC356_02345</name>
</gene>
<dbReference type="RefSeq" id="WP_182183952.1">
    <property type="nucleotide sequence ID" value="NZ_CP050530.1"/>
</dbReference>
<keyword evidence="2" id="KW-1133">Transmembrane helix</keyword>
<evidence type="ECO:0000313" key="3">
    <source>
        <dbReference type="EMBL" id="QMV46924.1"/>
    </source>
</evidence>
<dbReference type="Proteomes" id="UP000515596">
    <property type="component" value="Chromosome"/>
</dbReference>
<protein>
    <submittedName>
        <fullName evidence="3">Uncharacterized protein</fullName>
    </submittedName>
</protein>
<name>A0A7G5CCJ0_WOLPI</name>
<proteinExistence type="predicted"/>
<dbReference type="EMBL" id="CP050530">
    <property type="protein sequence ID" value="QMV46924.1"/>
    <property type="molecule type" value="Genomic_DNA"/>
</dbReference>
<evidence type="ECO:0000256" key="2">
    <source>
        <dbReference type="SAM" id="Phobius"/>
    </source>
</evidence>
<dbReference type="AlphaFoldDB" id="A0A7G5CCJ0"/>
<feature type="region of interest" description="Disordered" evidence="1">
    <location>
        <begin position="287"/>
        <end position="317"/>
    </location>
</feature>
<evidence type="ECO:0000313" key="4">
    <source>
        <dbReference type="Proteomes" id="UP000515596"/>
    </source>
</evidence>
<organism evidence="3 4">
    <name type="scientific">Wolbachia pipientis</name>
    <dbReference type="NCBI Taxonomy" id="955"/>
    <lineage>
        <taxon>Bacteria</taxon>
        <taxon>Pseudomonadati</taxon>
        <taxon>Pseudomonadota</taxon>
        <taxon>Alphaproteobacteria</taxon>
        <taxon>Rickettsiales</taxon>
        <taxon>Anaplasmataceae</taxon>
        <taxon>Wolbachieae</taxon>
        <taxon>Wolbachia</taxon>
    </lineage>
</organism>